<evidence type="ECO:0000256" key="1">
    <source>
        <dbReference type="SAM" id="Coils"/>
    </source>
</evidence>
<dbReference type="InterPro" id="IPR050373">
    <property type="entry name" value="Fibrinogen_C-term_domain"/>
</dbReference>
<organism evidence="4 5">
    <name type="scientific">Drosophila albomicans</name>
    <name type="common">Fruit fly</name>
    <dbReference type="NCBI Taxonomy" id="7291"/>
    <lineage>
        <taxon>Eukaryota</taxon>
        <taxon>Metazoa</taxon>
        <taxon>Ecdysozoa</taxon>
        <taxon>Arthropoda</taxon>
        <taxon>Hexapoda</taxon>
        <taxon>Insecta</taxon>
        <taxon>Pterygota</taxon>
        <taxon>Neoptera</taxon>
        <taxon>Endopterygota</taxon>
        <taxon>Diptera</taxon>
        <taxon>Brachycera</taxon>
        <taxon>Muscomorpha</taxon>
        <taxon>Ephydroidea</taxon>
        <taxon>Drosophilidae</taxon>
        <taxon>Drosophila</taxon>
    </lineage>
</organism>
<keyword evidence="2" id="KW-0732">Signal</keyword>
<dbReference type="GeneID" id="127565721"/>
<dbReference type="SUPFAM" id="SSF56496">
    <property type="entry name" value="Fibrinogen C-terminal domain-like"/>
    <property type="match status" value="1"/>
</dbReference>
<evidence type="ECO:0000313" key="4">
    <source>
        <dbReference type="Proteomes" id="UP000515160"/>
    </source>
</evidence>
<dbReference type="Proteomes" id="UP000515160">
    <property type="component" value="Chromosome 3"/>
</dbReference>
<dbReference type="InterPro" id="IPR002181">
    <property type="entry name" value="Fibrinogen_a/b/g_C_dom"/>
</dbReference>
<dbReference type="PANTHER" id="PTHR19143">
    <property type="entry name" value="FIBRINOGEN/TENASCIN/ANGIOPOEITIN"/>
    <property type="match status" value="1"/>
</dbReference>
<evidence type="ECO:0000313" key="5">
    <source>
        <dbReference type="RefSeq" id="XP_051861691.1"/>
    </source>
</evidence>
<keyword evidence="4" id="KW-1185">Reference proteome</keyword>
<dbReference type="SMART" id="SM00186">
    <property type="entry name" value="FBG"/>
    <property type="match status" value="1"/>
</dbReference>
<sequence>MKRIIINLIVILLAQHFSAAAAFGDETCALNREMEQQCRSYTYSVIKPMLDYLRQVSEDLMKSESKDRIIKDLREQLVQQENNIELIKESQENNVKLIKELRSQIDLQNRIDGLLTESNNKCKDELASQTKKLARFEVELNQLNSSHMAKSIEIANLNTSNKYLELQLKYQKNDIQVIKSNLNLCENKVEKLSKLELQIKVQRDRLIVESNHFEVCKKDLADKSNKINICEVQLRKVNSSLIEKDEFISRNSEKILGLTIKVESNEVALKECQSELLIKERDNQLCQAEVHKLNNLPSDCLAFTENPGIHKINVLGFGSFDVLCRNDQVDSGWLVIQQGVIHEKESFNRDWAAYREGFGSMQGDFFLGLEKIHQLTKLRRHELYIRSTLVSGGGRGASYLDFKISDEDNGYALKLKDSTINHLQLYFTDGMKFTTHDRDNDNNGRVNCAVHFGFGWWYNNCDCAENYVFCSSIKEMIMLIRPI</sequence>
<name>A0A9C6SXU5_DROAB</name>
<feature type="domain" description="Fibrinogen C-terminal" evidence="3">
    <location>
        <begin position="291"/>
        <end position="461"/>
    </location>
</feature>
<feature type="chain" id="PRO_5038954252" evidence="2">
    <location>
        <begin position="21"/>
        <end position="483"/>
    </location>
</feature>
<dbReference type="Pfam" id="PF00147">
    <property type="entry name" value="Fibrinogen_C"/>
    <property type="match status" value="1"/>
</dbReference>
<evidence type="ECO:0000259" key="3">
    <source>
        <dbReference type="PROSITE" id="PS51406"/>
    </source>
</evidence>
<keyword evidence="1" id="KW-0175">Coiled coil</keyword>
<dbReference type="RefSeq" id="XP_051861691.1">
    <property type="nucleotide sequence ID" value="XM_052005731.1"/>
</dbReference>
<proteinExistence type="predicted"/>
<evidence type="ECO:0000256" key="2">
    <source>
        <dbReference type="SAM" id="SignalP"/>
    </source>
</evidence>
<feature type="signal peptide" evidence="2">
    <location>
        <begin position="1"/>
        <end position="20"/>
    </location>
</feature>
<dbReference type="OrthoDB" id="6145874at2759"/>
<dbReference type="InterPro" id="IPR014716">
    <property type="entry name" value="Fibrinogen_a/b/g_C_1"/>
</dbReference>
<dbReference type="Gene3D" id="4.10.530.10">
    <property type="entry name" value="Gamma-fibrinogen Carboxyl Terminal Fragment, domain 2"/>
    <property type="match status" value="1"/>
</dbReference>
<feature type="coiled-coil region" evidence="1">
    <location>
        <begin position="63"/>
        <end position="90"/>
    </location>
</feature>
<dbReference type="GO" id="GO:0005615">
    <property type="term" value="C:extracellular space"/>
    <property type="evidence" value="ECO:0007669"/>
    <property type="project" value="TreeGrafter"/>
</dbReference>
<dbReference type="Gene3D" id="3.90.215.10">
    <property type="entry name" value="Gamma Fibrinogen, chain A, domain 1"/>
    <property type="match status" value="1"/>
</dbReference>
<feature type="coiled-coil region" evidence="1">
    <location>
        <begin position="119"/>
        <end position="146"/>
    </location>
</feature>
<dbReference type="PANTHER" id="PTHR19143:SF327">
    <property type="entry name" value="FI21813P1-RELATED"/>
    <property type="match status" value="1"/>
</dbReference>
<accession>A0A9C6SXU5</accession>
<dbReference type="InterPro" id="IPR036056">
    <property type="entry name" value="Fibrinogen-like_C"/>
</dbReference>
<protein>
    <submittedName>
        <fullName evidence="5">Fibrinogen gamma-B chain-like</fullName>
    </submittedName>
</protein>
<dbReference type="AlphaFoldDB" id="A0A9C6SXU5"/>
<reference evidence="5" key="1">
    <citation type="submission" date="2025-08" db="UniProtKB">
        <authorList>
            <consortium name="RefSeq"/>
        </authorList>
    </citation>
    <scope>IDENTIFICATION</scope>
    <source>
        <strain evidence="5">15112-1751.03</strain>
        <tissue evidence="5">Whole Adult</tissue>
    </source>
</reference>
<feature type="coiled-coil region" evidence="1">
    <location>
        <begin position="175"/>
        <end position="205"/>
    </location>
</feature>
<gene>
    <name evidence="5" type="primary">LOC127565721</name>
</gene>
<dbReference type="PROSITE" id="PS51406">
    <property type="entry name" value="FIBRINOGEN_C_2"/>
    <property type="match status" value="1"/>
</dbReference>